<accession>A0ABW8ZFB1</accession>
<name>A0ABW8ZFB1_9BURK</name>
<reference evidence="1 2" key="1">
    <citation type="journal article" date="2024" name="Chem. Sci.">
        <title>Discovery of megapolipeptins by genome mining of a Burkholderiales bacteria collection.</title>
        <authorList>
            <person name="Paulo B.S."/>
            <person name="Recchia M.J.J."/>
            <person name="Lee S."/>
            <person name="Fergusson C.H."/>
            <person name="Romanowski S.B."/>
            <person name="Hernandez A."/>
            <person name="Krull N."/>
            <person name="Liu D.Y."/>
            <person name="Cavanagh H."/>
            <person name="Bos A."/>
            <person name="Gray C.A."/>
            <person name="Murphy B.T."/>
            <person name="Linington R.G."/>
            <person name="Eustaquio A.S."/>
        </authorList>
    </citation>
    <scope>NUCLEOTIDE SEQUENCE [LARGE SCALE GENOMIC DNA]</scope>
    <source>
        <strain evidence="1 2">RL21-008-BIB-B</strain>
    </source>
</reference>
<evidence type="ECO:0000313" key="1">
    <source>
        <dbReference type="EMBL" id="MFL9881235.1"/>
    </source>
</evidence>
<dbReference type="Proteomes" id="UP001629214">
    <property type="component" value="Unassembled WGS sequence"/>
</dbReference>
<keyword evidence="2" id="KW-1185">Reference proteome</keyword>
<comment type="caution">
    <text evidence="1">The sequence shown here is derived from an EMBL/GenBank/DDBJ whole genome shotgun (WGS) entry which is preliminary data.</text>
</comment>
<protein>
    <submittedName>
        <fullName evidence="1">Uncharacterized protein</fullName>
    </submittedName>
</protein>
<sequence>MRTEDRQATPTRIQLSAGQSHYLWTGRDAVLFVQSGSIRLRESPEWMSDTILKTLSTLQEGQHYQIERSGWTCLYATHTAEVLCYASLKPRYFSLDLIVRLLSTPTRRLRSMAAQLMTSK</sequence>
<dbReference type="RefSeq" id="WP_408170466.1">
    <property type="nucleotide sequence ID" value="NZ_JAQQFR010000021.1"/>
</dbReference>
<evidence type="ECO:0000313" key="2">
    <source>
        <dbReference type="Proteomes" id="UP001629214"/>
    </source>
</evidence>
<dbReference type="EMBL" id="JAQQFR010000021">
    <property type="protein sequence ID" value="MFL9881235.1"/>
    <property type="molecule type" value="Genomic_DNA"/>
</dbReference>
<gene>
    <name evidence="1" type="ORF">PQR63_22745</name>
</gene>
<proteinExistence type="predicted"/>
<organism evidence="1 2">
    <name type="scientific">Herbaspirillum rhizosphaerae</name>
    <dbReference type="NCBI Taxonomy" id="346179"/>
    <lineage>
        <taxon>Bacteria</taxon>
        <taxon>Pseudomonadati</taxon>
        <taxon>Pseudomonadota</taxon>
        <taxon>Betaproteobacteria</taxon>
        <taxon>Burkholderiales</taxon>
        <taxon>Oxalobacteraceae</taxon>
        <taxon>Herbaspirillum</taxon>
    </lineage>
</organism>